<dbReference type="PRINTS" id="PR00080">
    <property type="entry name" value="SDRFAMILY"/>
</dbReference>
<dbReference type="InterPro" id="IPR036291">
    <property type="entry name" value="NAD(P)-bd_dom_sf"/>
</dbReference>
<accession>A0A7R8VF44</accession>
<dbReference type="PANTHER" id="PTHR24322">
    <property type="entry name" value="PKSB"/>
    <property type="match status" value="1"/>
</dbReference>
<dbReference type="PANTHER" id="PTHR24322:SF736">
    <property type="entry name" value="RETINOL DEHYDROGENASE 10"/>
    <property type="match status" value="1"/>
</dbReference>
<protein>
    <submittedName>
        <fullName evidence="4">Uncharacterized protein</fullName>
    </submittedName>
</protein>
<evidence type="ECO:0000256" key="1">
    <source>
        <dbReference type="ARBA" id="ARBA00006484"/>
    </source>
</evidence>
<evidence type="ECO:0000256" key="2">
    <source>
        <dbReference type="ARBA" id="ARBA00023002"/>
    </source>
</evidence>
<name>A0A7R8VF44_TIMDO</name>
<evidence type="ECO:0000313" key="4">
    <source>
        <dbReference type="EMBL" id="CAD7195937.1"/>
    </source>
</evidence>
<dbReference type="PRINTS" id="PR00081">
    <property type="entry name" value="GDHRDH"/>
</dbReference>
<evidence type="ECO:0000256" key="3">
    <source>
        <dbReference type="RuleBase" id="RU000363"/>
    </source>
</evidence>
<dbReference type="InterPro" id="IPR002347">
    <property type="entry name" value="SDR_fam"/>
</dbReference>
<sequence length="306" mass="33988">MGALVVCWDKDTEKNTSTVWDIRHLGGRAVGFTVDVSDRKEVLETARKVMLEVGHITMLVNNVGIYPVKPVIEWNLEELTELIHTNFFSHFWTLQAFLPNMIEMNKGHVVAISSAAAIAPVMNEVPYSASKSAVSGLLDGLLHELRRNSNNNIKITTVHPYYTCTRTDLPVKFDLRNMKCGELRSERGVLRADVVWDRPRNWNWKGKGSFWCKVVWGSMSVLSSTSLIFGTARSTVCPFPFPSCCARLAAHGLIMPGASSCVARPPTLVSDSCPCAPAVLEPLALGSELVESKLGSLRCYHAWERR</sequence>
<dbReference type="GO" id="GO:0005811">
    <property type="term" value="C:lipid droplet"/>
    <property type="evidence" value="ECO:0007669"/>
    <property type="project" value="TreeGrafter"/>
</dbReference>
<dbReference type="AlphaFoldDB" id="A0A7R8VF44"/>
<organism evidence="4">
    <name type="scientific">Timema douglasi</name>
    <name type="common">Walking stick</name>
    <dbReference type="NCBI Taxonomy" id="61478"/>
    <lineage>
        <taxon>Eukaryota</taxon>
        <taxon>Metazoa</taxon>
        <taxon>Ecdysozoa</taxon>
        <taxon>Arthropoda</taxon>
        <taxon>Hexapoda</taxon>
        <taxon>Insecta</taxon>
        <taxon>Pterygota</taxon>
        <taxon>Neoptera</taxon>
        <taxon>Polyneoptera</taxon>
        <taxon>Phasmatodea</taxon>
        <taxon>Timematodea</taxon>
        <taxon>Timematoidea</taxon>
        <taxon>Timematidae</taxon>
        <taxon>Timema</taxon>
    </lineage>
</organism>
<dbReference type="Gene3D" id="3.40.50.720">
    <property type="entry name" value="NAD(P)-binding Rossmann-like Domain"/>
    <property type="match status" value="1"/>
</dbReference>
<comment type="similarity">
    <text evidence="1 3">Belongs to the short-chain dehydrogenases/reductases (SDR) family.</text>
</comment>
<dbReference type="GO" id="GO:0016616">
    <property type="term" value="F:oxidoreductase activity, acting on the CH-OH group of donors, NAD or NADP as acceptor"/>
    <property type="evidence" value="ECO:0007669"/>
    <property type="project" value="TreeGrafter"/>
</dbReference>
<dbReference type="SUPFAM" id="SSF51735">
    <property type="entry name" value="NAD(P)-binding Rossmann-fold domains"/>
    <property type="match status" value="1"/>
</dbReference>
<dbReference type="Pfam" id="PF00106">
    <property type="entry name" value="adh_short"/>
    <property type="match status" value="1"/>
</dbReference>
<dbReference type="EMBL" id="OA564949">
    <property type="protein sequence ID" value="CAD7195937.1"/>
    <property type="molecule type" value="Genomic_DNA"/>
</dbReference>
<reference evidence="4" key="1">
    <citation type="submission" date="2020-11" db="EMBL/GenBank/DDBJ databases">
        <authorList>
            <person name="Tran Van P."/>
        </authorList>
    </citation>
    <scope>NUCLEOTIDE SEQUENCE</scope>
</reference>
<keyword evidence="2" id="KW-0560">Oxidoreductase</keyword>
<gene>
    <name evidence="4" type="ORF">TDIB3V08_LOCUS2304</name>
</gene>
<proteinExistence type="inferred from homology"/>